<sequence>MNESAFHPEDVARSAIDRRLALCGWVVQSRADMNLGAGLGVAIREFQTASGPVDYALFVGRRLCGAIEAKSAGVTLSGFSDQAARYIADLPRNLMREEGQVRFEYVGSGSETLFRDHADANPASRSIFSFRSMSRSLRAYPKQRG</sequence>
<evidence type="ECO:0000313" key="1">
    <source>
        <dbReference type="EMBL" id="MFC5505063.1"/>
    </source>
</evidence>
<evidence type="ECO:0000313" key="2">
    <source>
        <dbReference type="Proteomes" id="UP001596060"/>
    </source>
</evidence>
<reference evidence="2" key="1">
    <citation type="journal article" date="2019" name="Int. J. Syst. Evol. Microbiol.">
        <title>The Global Catalogue of Microorganisms (GCM) 10K type strain sequencing project: providing services to taxonomists for standard genome sequencing and annotation.</title>
        <authorList>
            <consortium name="The Broad Institute Genomics Platform"/>
            <consortium name="The Broad Institute Genome Sequencing Center for Infectious Disease"/>
            <person name="Wu L."/>
            <person name="Ma J."/>
        </authorList>
    </citation>
    <scope>NUCLEOTIDE SEQUENCE [LARGE SCALE GENOMIC DNA]</scope>
    <source>
        <strain evidence="2">CCUG 43117</strain>
    </source>
</reference>
<protein>
    <submittedName>
        <fullName evidence="1">Uncharacterized protein</fullName>
    </submittedName>
</protein>
<comment type="caution">
    <text evidence="1">The sequence shown here is derived from an EMBL/GenBank/DDBJ whole genome shotgun (WGS) entry which is preliminary data.</text>
</comment>
<name>A0ABW0NZ25_9HYPH</name>
<keyword evidence="2" id="KW-1185">Reference proteome</keyword>
<proteinExistence type="predicted"/>
<dbReference type="RefSeq" id="WP_267520160.1">
    <property type="nucleotide sequence ID" value="NZ_JBHSLU010000011.1"/>
</dbReference>
<dbReference type="EMBL" id="JBHSLU010000011">
    <property type="protein sequence ID" value="MFC5505063.1"/>
    <property type="molecule type" value="Genomic_DNA"/>
</dbReference>
<dbReference type="Proteomes" id="UP001596060">
    <property type="component" value="Unassembled WGS sequence"/>
</dbReference>
<dbReference type="Gene3D" id="3.90.1570.30">
    <property type="match status" value="1"/>
</dbReference>
<accession>A0ABW0NZ25</accession>
<organism evidence="1 2">
    <name type="scientific">Bosea massiliensis</name>
    <dbReference type="NCBI Taxonomy" id="151419"/>
    <lineage>
        <taxon>Bacteria</taxon>
        <taxon>Pseudomonadati</taxon>
        <taxon>Pseudomonadota</taxon>
        <taxon>Alphaproteobacteria</taxon>
        <taxon>Hyphomicrobiales</taxon>
        <taxon>Boseaceae</taxon>
        <taxon>Bosea</taxon>
    </lineage>
</organism>
<gene>
    <name evidence="1" type="ORF">ACFPN9_07320</name>
</gene>